<reference evidence="1" key="1">
    <citation type="submission" date="2020-04" db="EMBL/GenBank/DDBJ databases">
        <authorList>
            <person name="Chiriac C."/>
            <person name="Salcher M."/>
            <person name="Ghai R."/>
            <person name="Kavagutti S V."/>
        </authorList>
    </citation>
    <scope>NUCLEOTIDE SEQUENCE</scope>
</reference>
<organism evidence="1">
    <name type="scientific">uncultured Caudovirales phage</name>
    <dbReference type="NCBI Taxonomy" id="2100421"/>
    <lineage>
        <taxon>Viruses</taxon>
        <taxon>Duplodnaviria</taxon>
        <taxon>Heunggongvirae</taxon>
        <taxon>Uroviricota</taxon>
        <taxon>Caudoviricetes</taxon>
        <taxon>Peduoviridae</taxon>
        <taxon>Maltschvirus</taxon>
        <taxon>Maltschvirus maltsch</taxon>
    </lineage>
</organism>
<name>A0A6J5LEK5_9CAUD</name>
<gene>
    <name evidence="1" type="ORF">UFOVP136_13</name>
</gene>
<sequence length="76" mass="8085">MTIIDALKTGKMLGNPAFWKRCQIQLALVAGFLPLAVTAFPSLQTIIDHALVSKIDGSITAVIVYLTVATTDKLGV</sequence>
<proteinExistence type="predicted"/>
<accession>A0A6J5LEK5</accession>
<evidence type="ECO:0000313" key="1">
    <source>
        <dbReference type="EMBL" id="CAB4132022.1"/>
    </source>
</evidence>
<dbReference type="EMBL" id="LR796257">
    <property type="protein sequence ID" value="CAB4132022.1"/>
    <property type="molecule type" value="Genomic_DNA"/>
</dbReference>
<protein>
    <submittedName>
        <fullName evidence="1">Uncharacterized protein</fullName>
    </submittedName>
</protein>